<accession>A0A923LPA4</accession>
<dbReference type="SMART" id="SM00635">
    <property type="entry name" value="BID_2"/>
    <property type="match status" value="3"/>
</dbReference>
<organism evidence="4 5">
    <name type="scientific">Roseburia zhanii</name>
    <dbReference type="NCBI Taxonomy" id="2763064"/>
    <lineage>
        <taxon>Bacteria</taxon>
        <taxon>Bacillati</taxon>
        <taxon>Bacillota</taxon>
        <taxon>Clostridia</taxon>
        <taxon>Lachnospirales</taxon>
        <taxon>Lachnospiraceae</taxon>
        <taxon>Roseburia</taxon>
    </lineage>
</organism>
<evidence type="ECO:0000256" key="2">
    <source>
        <dbReference type="SAM" id="MobiDB-lite"/>
    </source>
</evidence>
<dbReference type="EMBL" id="JACOPH010000008">
    <property type="protein sequence ID" value="MBC5714614.1"/>
    <property type="molecule type" value="Genomic_DNA"/>
</dbReference>
<dbReference type="Pfam" id="PF13290">
    <property type="entry name" value="CHB_HEX_C_1"/>
    <property type="match status" value="1"/>
</dbReference>
<comment type="subcellular location">
    <subcellularLocation>
        <location evidence="1">Cell envelope</location>
    </subcellularLocation>
</comment>
<dbReference type="CDD" id="cd00063">
    <property type="entry name" value="FN3"/>
    <property type="match status" value="1"/>
</dbReference>
<evidence type="ECO:0000259" key="3">
    <source>
        <dbReference type="PROSITE" id="PS50853"/>
    </source>
</evidence>
<dbReference type="InterPro" id="IPR003961">
    <property type="entry name" value="FN3_dom"/>
</dbReference>
<feature type="domain" description="Fibronectin type-III" evidence="3">
    <location>
        <begin position="1498"/>
        <end position="1591"/>
    </location>
</feature>
<dbReference type="Gene3D" id="2.60.40.10">
    <property type="entry name" value="Immunoglobulins"/>
    <property type="match status" value="1"/>
</dbReference>
<dbReference type="SMART" id="SM00060">
    <property type="entry name" value="FN3"/>
    <property type="match status" value="1"/>
</dbReference>
<dbReference type="InterPro" id="IPR013378">
    <property type="entry name" value="InlB-like_B-rpt"/>
</dbReference>
<dbReference type="InterPro" id="IPR013783">
    <property type="entry name" value="Ig-like_fold"/>
</dbReference>
<sequence length="1591" mass="179675">MKKIRRWISRLLVFAILLTSIPVCRAGFVMAKDRGSIAEFIKDDRWKNGVSWGKLKDPEFKIEKGLGTGCNAYVRDFTLYVHGVSLHEGSKFTNKYELNTGDVGHWYVSKSNQHWFAVIGRSENWLHVAEGNYGPGVVHIQNNRYNIKDMKFSYGYHYSGSGNVSPSLPQSQPVKNASVKAIWADKYDTNMVCKAKVYNPGRKRISVCGIQVRDGNNIIGRKEEVFYPINQYVSEGSIEYNLNTEVGISLRPGHVYGWQVYADVNGTRYYTDWINDRTTGTEKPNTPSLSTSKTDYAVGDAVTVCWGADAAAYSGYSMTITQTKGGSYTKTQTTDSANATSIAFSLPGEGEYQITGFARGGVNSDTAVLNKTIVAHNPSKVRFVEYDKDNKENLLCEQTVRYGYSAIAPTGISRKGHTFTGWKGEYSNVTSDRTIVAQFKRNSYKVTFVDKDGNIVDTQSVLYENDAIAPTPPEAEAGYVFAGWDNEDYKNVQGNVTVKACYVWKNNDLPVLVEINSCIFKEDGYIVNYNIKNNPDKRTRCRGIFSLRTSTGKLINSTESGAFSLDKAEYRKNLEMYIPYDGVATNVSLYIVDRFSSGIPYSQTVSYELEREWSDWIPTNPGEKVEVENRTEYRYRNLLTATTRNSVNEGWNLVDTIFDTDWNYGSWSGWSRTAYSPSETINTKREVQSKDVSNNDGYSRRIFYYWKDPNKLAFSYYNEGGMIYYEYCENSYDSLKMRAIGSYNGQTKYYIGDYGCNFRSECWFLKQEYSVPATSHKEYRYRDATKGYSYKWSKWDDWSDWTTDEVNANSSKEVESRTTYRYRAKMTDLENNEGKEYTINGSVDSLLAGKEALIQVYKGDEPSDSNNEYVGKVTINEDGSFSHKFVCRQEISEKTGDYKVMMAIEGGDEPFYLETIEAPKPKYTVIFKGMNGEIIDTQTVTLGHSATSPKAPEEQNYTFIGWDYGVTNIRDDMEITAQYAKNKYSVAFVNWETKEAYTEVFSYGDPVSYPEIKEIEGYDFVNWTTPDGKTITNVTDNTILSANYKIKTFKVRFFNNDGEVISSQDVEYLNDAMEPEADKINGMVFDGWNEYGFIGVKSDVDIYPIYKYIETTDNPTCDTESGVFTESKKIHLSAPENAKIYYSTDGTIPTQASSEYKGELIISKNTFLQYIAAEPNKNTSEVMSASFLVASGEDDEGALVVKKEKYVMKRGNTEKITYFLSHNDPDMEVEYYSLDENIASIENDGIIHANNVGKTRIFVSTKDRKYADYCDVEVSTDDIDLEYISLDKTSIVGVKDEQIQISASVYPENATVQTVDWYSDDEDIAVVENGLVTIKKKGTTTLKAYASNGSYVAACKVEGISDYSESKLKMSMPYMYLYENETDFLYAIYDDTMVECEWSSSNEKVATVNDGEITAKAVGTSEITATTEDGTQVTSIVIVSKNEEKQEPTVEPTTEPTVEPTTEPTVGPTTEPTIGPTTESGTAPITEPKVTSTSSIKVPKAVKGLKVNSAKKSLKLSWKKSSDASGYEIQYSLNRKFKNLKKITIKKASKTKYTIKGLKKKKNYYVRIRAYKKIGSAKMYSNWKKALKKTK</sequence>
<dbReference type="SUPFAM" id="SSF49265">
    <property type="entry name" value="Fibronectin type III"/>
    <property type="match status" value="1"/>
</dbReference>
<evidence type="ECO:0000256" key="1">
    <source>
        <dbReference type="ARBA" id="ARBA00004196"/>
    </source>
</evidence>
<feature type="region of interest" description="Disordered" evidence="2">
    <location>
        <begin position="1443"/>
        <end position="1494"/>
    </location>
</feature>
<comment type="caution">
    <text evidence="4">The sequence shown here is derived from an EMBL/GenBank/DDBJ whole genome shotgun (WGS) entry which is preliminary data.</text>
</comment>
<dbReference type="InterPro" id="IPR036116">
    <property type="entry name" value="FN3_sf"/>
</dbReference>
<dbReference type="GO" id="GO:0030313">
    <property type="term" value="C:cell envelope"/>
    <property type="evidence" value="ECO:0007669"/>
    <property type="project" value="UniProtKB-SubCell"/>
</dbReference>
<dbReference type="RefSeq" id="WP_186867258.1">
    <property type="nucleotide sequence ID" value="NZ_JACOPH010000008.1"/>
</dbReference>
<protein>
    <submittedName>
        <fullName evidence="4">Ig-like domain-containing protein</fullName>
    </submittedName>
</protein>
<dbReference type="InterPro" id="IPR042229">
    <property type="entry name" value="Listeria/Bacterioides_rpt_sf"/>
</dbReference>
<dbReference type="Pfam" id="PF00041">
    <property type="entry name" value="fn3"/>
    <property type="match status" value="1"/>
</dbReference>
<keyword evidence="5" id="KW-1185">Reference proteome</keyword>
<dbReference type="Gene3D" id="2.60.40.4270">
    <property type="entry name" value="Listeria-Bacteroides repeat domain"/>
    <property type="match status" value="1"/>
</dbReference>
<dbReference type="Pfam" id="PF09479">
    <property type="entry name" value="Flg_new"/>
    <property type="match status" value="3"/>
</dbReference>
<reference evidence="4" key="1">
    <citation type="submission" date="2020-08" db="EMBL/GenBank/DDBJ databases">
        <title>Genome public.</title>
        <authorList>
            <person name="Liu C."/>
            <person name="Sun Q."/>
        </authorList>
    </citation>
    <scope>NUCLEOTIDE SEQUENCE</scope>
    <source>
        <strain evidence="4">BX1005</strain>
    </source>
</reference>
<dbReference type="InterPro" id="IPR059177">
    <property type="entry name" value="GH29D-like_dom"/>
</dbReference>
<dbReference type="Gene3D" id="2.60.40.1080">
    <property type="match status" value="3"/>
</dbReference>
<dbReference type="SUPFAM" id="SSF49373">
    <property type="entry name" value="Invasin/intimin cell-adhesion fragments"/>
    <property type="match status" value="3"/>
</dbReference>
<dbReference type="Pfam" id="PF02368">
    <property type="entry name" value="Big_2"/>
    <property type="match status" value="2"/>
</dbReference>
<dbReference type="InterPro" id="IPR008964">
    <property type="entry name" value="Invasin/intimin_cell_adhesion"/>
</dbReference>
<evidence type="ECO:0000313" key="4">
    <source>
        <dbReference type="EMBL" id="MBC5714614.1"/>
    </source>
</evidence>
<feature type="compositionally biased region" description="Low complexity" evidence="2">
    <location>
        <begin position="1449"/>
        <end position="1482"/>
    </location>
</feature>
<evidence type="ECO:0000313" key="5">
    <source>
        <dbReference type="Proteomes" id="UP000606720"/>
    </source>
</evidence>
<dbReference type="InterPro" id="IPR003343">
    <property type="entry name" value="Big_2"/>
</dbReference>
<name>A0A923LPA4_9FIRM</name>
<proteinExistence type="predicted"/>
<dbReference type="Proteomes" id="UP000606720">
    <property type="component" value="Unassembled WGS sequence"/>
</dbReference>
<gene>
    <name evidence="4" type="ORF">H8S17_10395</name>
</gene>
<dbReference type="PROSITE" id="PS50853">
    <property type="entry name" value="FN3"/>
    <property type="match status" value="1"/>
</dbReference>